<feature type="signal peptide" evidence="1">
    <location>
        <begin position="1"/>
        <end position="24"/>
    </location>
</feature>
<dbReference type="EMBL" id="BSPL01000023">
    <property type="protein sequence ID" value="GLS72866.1"/>
    <property type="molecule type" value="Genomic_DNA"/>
</dbReference>
<proteinExistence type="predicted"/>
<keyword evidence="3" id="KW-1185">Reference proteome</keyword>
<evidence type="ECO:0008006" key="4">
    <source>
        <dbReference type="Google" id="ProtNLM"/>
    </source>
</evidence>
<accession>A0AA37WTR3</accession>
<dbReference type="InterPro" id="IPR003844">
    <property type="entry name" value="UPF0060"/>
</dbReference>
<keyword evidence="1" id="KW-0732">Signal</keyword>
<evidence type="ECO:0000256" key="1">
    <source>
        <dbReference type="SAM" id="SignalP"/>
    </source>
</evidence>
<name>A0AA37WTR3_9HYPH</name>
<dbReference type="RefSeq" id="WP_052516965.1">
    <property type="nucleotide sequence ID" value="NZ_BPQZ01000003.1"/>
</dbReference>
<dbReference type="AlphaFoldDB" id="A0AA37WTR3"/>
<dbReference type="Proteomes" id="UP001157440">
    <property type="component" value="Unassembled WGS sequence"/>
</dbReference>
<evidence type="ECO:0000313" key="2">
    <source>
        <dbReference type="EMBL" id="GLS72866.1"/>
    </source>
</evidence>
<sequence>MVARARLISLALLAYLLTPVEGEAAGRADAAYGGFCIVAAIFRLRVFEGHRRDRCDVTRGLVCLPGGTLNLFAPRGS</sequence>
<dbReference type="Pfam" id="PF02694">
    <property type="entry name" value="UPF0060"/>
    <property type="match status" value="1"/>
</dbReference>
<protein>
    <recommendedName>
        <fullName evidence="4">Secreted protein</fullName>
    </recommendedName>
</protein>
<evidence type="ECO:0000313" key="3">
    <source>
        <dbReference type="Proteomes" id="UP001157440"/>
    </source>
</evidence>
<gene>
    <name evidence="2" type="ORF">GCM10007890_48810</name>
</gene>
<organism evidence="2 3">
    <name type="scientific">Methylobacterium tardum</name>
    <dbReference type="NCBI Taxonomy" id="374432"/>
    <lineage>
        <taxon>Bacteria</taxon>
        <taxon>Pseudomonadati</taxon>
        <taxon>Pseudomonadota</taxon>
        <taxon>Alphaproteobacteria</taxon>
        <taxon>Hyphomicrobiales</taxon>
        <taxon>Methylobacteriaceae</taxon>
        <taxon>Methylobacterium</taxon>
    </lineage>
</organism>
<reference evidence="3" key="1">
    <citation type="journal article" date="2019" name="Int. J. Syst. Evol. Microbiol.">
        <title>The Global Catalogue of Microorganisms (GCM) 10K type strain sequencing project: providing services to taxonomists for standard genome sequencing and annotation.</title>
        <authorList>
            <consortium name="The Broad Institute Genomics Platform"/>
            <consortium name="The Broad Institute Genome Sequencing Center for Infectious Disease"/>
            <person name="Wu L."/>
            <person name="Ma J."/>
        </authorList>
    </citation>
    <scope>NUCLEOTIDE SEQUENCE [LARGE SCALE GENOMIC DNA]</scope>
    <source>
        <strain evidence="3">NBRC 103632</strain>
    </source>
</reference>
<comment type="caution">
    <text evidence="2">The sequence shown here is derived from an EMBL/GenBank/DDBJ whole genome shotgun (WGS) entry which is preliminary data.</text>
</comment>
<dbReference type="GO" id="GO:0016020">
    <property type="term" value="C:membrane"/>
    <property type="evidence" value="ECO:0007669"/>
    <property type="project" value="InterPro"/>
</dbReference>
<feature type="chain" id="PRO_5041291545" description="Secreted protein" evidence="1">
    <location>
        <begin position="25"/>
        <end position="77"/>
    </location>
</feature>